<dbReference type="GO" id="GO:0016787">
    <property type="term" value="F:hydrolase activity"/>
    <property type="evidence" value="ECO:0007669"/>
    <property type="project" value="UniProtKB-KW"/>
</dbReference>
<keyword evidence="2" id="KW-0227">DNA damage</keyword>
<dbReference type="GO" id="GO:0004386">
    <property type="term" value="F:helicase activity"/>
    <property type="evidence" value="ECO:0007669"/>
    <property type="project" value="UniProtKB-KW"/>
</dbReference>
<keyword evidence="1" id="KW-0547">Nucleotide-binding</keyword>
<evidence type="ECO:0000259" key="9">
    <source>
        <dbReference type="Pfam" id="PF12705"/>
    </source>
</evidence>
<evidence type="ECO:0000256" key="1">
    <source>
        <dbReference type="ARBA" id="ARBA00022741"/>
    </source>
</evidence>
<dbReference type="Pfam" id="PF13479">
    <property type="entry name" value="AAA_24"/>
    <property type="match status" value="1"/>
</dbReference>
<keyword evidence="3" id="KW-0378">Hydrolase</keyword>
<evidence type="ECO:0000256" key="5">
    <source>
        <dbReference type="ARBA" id="ARBA00022840"/>
    </source>
</evidence>
<reference evidence="10" key="2">
    <citation type="submission" date="2021-09" db="EMBL/GenBank/DDBJ databases">
        <authorList>
            <person name="Gilroy R."/>
        </authorList>
    </citation>
    <scope>NUCLEOTIDE SEQUENCE</scope>
    <source>
        <strain evidence="10">CHK174-6876</strain>
    </source>
</reference>
<name>A0A921F6Q1_9LACO</name>
<dbReference type="InterPro" id="IPR038726">
    <property type="entry name" value="PDDEXK_AddAB-type"/>
</dbReference>
<evidence type="ECO:0000256" key="6">
    <source>
        <dbReference type="ARBA" id="ARBA00023125"/>
    </source>
</evidence>
<dbReference type="EMBL" id="DYXG01000018">
    <property type="protein sequence ID" value="HJE96346.1"/>
    <property type="molecule type" value="Genomic_DNA"/>
</dbReference>
<evidence type="ECO:0000256" key="2">
    <source>
        <dbReference type="ARBA" id="ARBA00022763"/>
    </source>
</evidence>
<protein>
    <submittedName>
        <fullName evidence="10">AAA family ATPase</fullName>
    </submittedName>
</protein>
<dbReference type="Proteomes" id="UP000707535">
    <property type="component" value="Unassembled WGS sequence"/>
</dbReference>
<dbReference type="GO" id="GO:0006281">
    <property type="term" value="P:DNA repair"/>
    <property type="evidence" value="ECO:0007669"/>
    <property type="project" value="UniProtKB-KW"/>
</dbReference>
<reference evidence="10" key="1">
    <citation type="journal article" date="2021" name="PeerJ">
        <title>Extensive microbial diversity within the chicken gut microbiome revealed by metagenomics and culture.</title>
        <authorList>
            <person name="Gilroy R."/>
            <person name="Ravi A."/>
            <person name="Getino M."/>
            <person name="Pursley I."/>
            <person name="Horton D.L."/>
            <person name="Alikhan N.F."/>
            <person name="Baker D."/>
            <person name="Gharbi K."/>
            <person name="Hall N."/>
            <person name="Watson M."/>
            <person name="Adriaenssens E.M."/>
            <person name="Foster-Nyarko E."/>
            <person name="Jarju S."/>
            <person name="Secka A."/>
            <person name="Antonio M."/>
            <person name="Oren A."/>
            <person name="Chaudhuri R.R."/>
            <person name="La Ragione R."/>
            <person name="Hildebrand F."/>
            <person name="Pallen M.J."/>
        </authorList>
    </citation>
    <scope>NUCLEOTIDE SEQUENCE</scope>
    <source>
        <strain evidence="10">CHK174-6876</strain>
    </source>
</reference>
<feature type="compositionally biased region" description="Acidic residues" evidence="8">
    <location>
        <begin position="520"/>
        <end position="537"/>
    </location>
</feature>
<evidence type="ECO:0000256" key="8">
    <source>
        <dbReference type="SAM" id="MobiDB-lite"/>
    </source>
</evidence>
<evidence type="ECO:0000313" key="10">
    <source>
        <dbReference type="EMBL" id="HJE96346.1"/>
    </source>
</evidence>
<dbReference type="Pfam" id="PF12705">
    <property type="entry name" value="PDDEXK_1"/>
    <property type="match status" value="1"/>
</dbReference>
<keyword evidence="6" id="KW-0238">DNA-binding</keyword>
<evidence type="ECO:0000256" key="7">
    <source>
        <dbReference type="ARBA" id="ARBA00023204"/>
    </source>
</evidence>
<keyword evidence="7" id="KW-0234">DNA repair</keyword>
<dbReference type="InterPro" id="IPR011604">
    <property type="entry name" value="PDDEXK-like_dom_sf"/>
</dbReference>
<proteinExistence type="predicted"/>
<dbReference type="GO" id="GO:0003677">
    <property type="term" value="F:DNA binding"/>
    <property type="evidence" value="ECO:0007669"/>
    <property type="project" value="UniProtKB-KW"/>
</dbReference>
<keyword evidence="4" id="KW-0347">Helicase</keyword>
<organism evidence="10 11">
    <name type="scientific">Ligilactobacillus acidipiscis</name>
    <dbReference type="NCBI Taxonomy" id="89059"/>
    <lineage>
        <taxon>Bacteria</taxon>
        <taxon>Bacillati</taxon>
        <taxon>Bacillota</taxon>
        <taxon>Bacilli</taxon>
        <taxon>Lactobacillales</taxon>
        <taxon>Lactobacillaceae</taxon>
        <taxon>Ligilactobacillus</taxon>
    </lineage>
</organism>
<comment type="caution">
    <text evidence="10">The sequence shown here is derived from an EMBL/GenBank/DDBJ whole genome shotgun (WGS) entry which is preliminary data.</text>
</comment>
<evidence type="ECO:0000313" key="11">
    <source>
        <dbReference type="Proteomes" id="UP000707535"/>
    </source>
</evidence>
<accession>A0A921F6Q1</accession>
<sequence length="617" mass="72809">MQLSYSRVSTFLRNPLEYKLRYLEKLKTLPDFDPKDPLILGTAMHTALQESTKKAVQTYFDSYPIITDRHIEEAMKIEGLAPKARKLLPPTGKYEVTLSNKDFIGFIDMLTKNDDGTFDIWDFKYSNSKKNYLKSPQLHLYKYYFELLYGKVNKLHYLFIPKIGIRQKQDESLYQFRQRLSRAIDDYFPETCEVEYDPNQVISFLTDAKHLLEAKEFPLNPKDPFWKFSQYRKYVEKGEDYMIVLPSTKRRNIEKVTKRKLWIYGAPFSGKTTFVNEFPDPLDLTTDGNIQFVDMPYLHIKDTVEQEGRRTIRTFAWQNLKDTITELEKKDNDFKTVALDLVDDSYEMCRLFMYDKLGIEHESDDSFRAWDKVLTEFLSVIRRFMNLDYENLILISHEDMSKDITKRTGDKVTAIKPNIREKVANKLAGMVDIVARLVANGDERYLSFKSDEVVFGGGRLSGIKEDQVELSYDALVKVYDQAAGQKPKKRKQTKLEDELVADTEEEKPKTRKRRARKTEEVEEEKPAEPEEVEEQEEEKPKTRRRKKREPEPETEESESEAETEEEEKPRTRKRRARKTEEEPEDDEAEEKPRARRRRKRTTDDGEQIDISDDDLPF</sequence>
<evidence type="ECO:0000256" key="3">
    <source>
        <dbReference type="ARBA" id="ARBA00022801"/>
    </source>
</evidence>
<feature type="region of interest" description="Disordered" evidence="8">
    <location>
        <begin position="483"/>
        <end position="617"/>
    </location>
</feature>
<dbReference type="Gene3D" id="3.90.320.10">
    <property type="match status" value="1"/>
</dbReference>
<feature type="domain" description="PD-(D/E)XK endonuclease-like" evidence="9">
    <location>
        <begin position="2"/>
        <end position="192"/>
    </location>
</feature>
<gene>
    <name evidence="10" type="ORF">K8V00_01880</name>
</gene>
<evidence type="ECO:0000256" key="4">
    <source>
        <dbReference type="ARBA" id="ARBA00022806"/>
    </source>
</evidence>
<dbReference type="AlphaFoldDB" id="A0A921F6Q1"/>
<dbReference type="GO" id="GO:0005524">
    <property type="term" value="F:ATP binding"/>
    <property type="evidence" value="ECO:0007669"/>
    <property type="project" value="UniProtKB-KW"/>
</dbReference>
<feature type="compositionally biased region" description="Acidic residues" evidence="8">
    <location>
        <begin position="552"/>
        <end position="566"/>
    </location>
</feature>
<keyword evidence="5" id="KW-0067">ATP-binding</keyword>
<feature type="compositionally biased region" description="Acidic residues" evidence="8">
    <location>
        <begin position="604"/>
        <end position="617"/>
    </location>
</feature>